<evidence type="ECO:0000256" key="1">
    <source>
        <dbReference type="SAM" id="Phobius"/>
    </source>
</evidence>
<protein>
    <submittedName>
        <fullName evidence="2">Uncharacterized protein</fullName>
    </submittedName>
</protein>
<evidence type="ECO:0000313" key="2">
    <source>
        <dbReference type="EnsemblMetazoa" id="AQUA003135-PA"/>
    </source>
</evidence>
<reference evidence="2" key="1">
    <citation type="submission" date="2020-05" db="UniProtKB">
        <authorList>
            <consortium name="EnsemblMetazoa"/>
        </authorList>
    </citation>
    <scope>IDENTIFICATION</scope>
    <source>
        <strain evidence="2">SANGQUA</strain>
    </source>
</reference>
<sequence length="75" mass="8073">MDDMTRGEDKLVAAFQQENAFLYQLIQTAALVGVAGYWLLKGTGGSNTEGEELKKKAAPCSMMESFGKLLAVGNE</sequence>
<proteinExistence type="predicted"/>
<name>A0A182X018_ANOQN</name>
<dbReference type="VEuPathDB" id="VectorBase:AQUA003135"/>
<keyword evidence="3" id="KW-1185">Reference proteome</keyword>
<keyword evidence="1" id="KW-0472">Membrane</keyword>
<feature type="transmembrane region" description="Helical" evidence="1">
    <location>
        <begin position="20"/>
        <end position="40"/>
    </location>
</feature>
<dbReference type="EnsemblMetazoa" id="AQUA003135-RA">
    <property type="protein sequence ID" value="AQUA003135-PA"/>
    <property type="gene ID" value="AQUA003135"/>
</dbReference>
<evidence type="ECO:0000313" key="3">
    <source>
        <dbReference type="Proteomes" id="UP000076407"/>
    </source>
</evidence>
<keyword evidence="1" id="KW-0812">Transmembrane</keyword>
<accession>A0A182X018</accession>
<dbReference type="AlphaFoldDB" id="A0A182X018"/>
<keyword evidence="1" id="KW-1133">Transmembrane helix</keyword>
<organism evidence="2 3">
    <name type="scientific">Anopheles quadriannulatus</name>
    <name type="common">Mosquito</name>
    <dbReference type="NCBI Taxonomy" id="34691"/>
    <lineage>
        <taxon>Eukaryota</taxon>
        <taxon>Metazoa</taxon>
        <taxon>Ecdysozoa</taxon>
        <taxon>Arthropoda</taxon>
        <taxon>Hexapoda</taxon>
        <taxon>Insecta</taxon>
        <taxon>Pterygota</taxon>
        <taxon>Neoptera</taxon>
        <taxon>Endopterygota</taxon>
        <taxon>Diptera</taxon>
        <taxon>Nematocera</taxon>
        <taxon>Culicoidea</taxon>
        <taxon>Culicidae</taxon>
        <taxon>Anophelinae</taxon>
        <taxon>Anopheles</taxon>
    </lineage>
</organism>
<dbReference type="Proteomes" id="UP000076407">
    <property type="component" value="Unassembled WGS sequence"/>
</dbReference>